<feature type="domain" description="EGF-like" evidence="2">
    <location>
        <begin position="300"/>
        <end position="330"/>
    </location>
</feature>
<dbReference type="InterPro" id="IPR053215">
    <property type="entry name" value="TKL_Ser/Thr_kinase"/>
</dbReference>
<evidence type="ECO:0000313" key="3">
    <source>
        <dbReference type="EMBL" id="KAH0576012.1"/>
    </source>
</evidence>
<feature type="domain" description="EGF-like" evidence="2">
    <location>
        <begin position="63"/>
        <end position="91"/>
    </location>
</feature>
<dbReference type="Gene3D" id="2.10.220.10">
    <property type="entry name" value="Hormone Receptor, Insulin-like Growth Factor Receptor 1, Chain A, domain 2"/>
    <property type="match status" value="3"/>
</dbReference>
<dbReference type="KEGG" id="ssao:94295573"/>
<evidence type="ECO:0000259" key="2">
    <source>
        <dbReference type="SMART" id="SM00181"/>
    </source>
</evidence>
<dbReference type="PANTHER" id="PTHR45756">
    <property type="entry name" value="PALMITOYLTRANSFERASE"/>
    <property type="match status" value="1"/>
</dbReference>
<protein>
    <submittedName>
        <fullName evidence="3">Cysteine-rich membrane protein 2</fullName>
    </submittedName>
</protein>
<dbReference type="Proteomes" id="UP000018208">
    <property type="component" value="Unassembled WGS sequence"/>
</dbReference>
<feature type="transmembrane region" description="Helical" evidence="1">
    <location>
        <begin position="454"/>
        <end position="477"/>
    </location>
</feature>
<sequence length="514" mass="56505">MDSYICPTKTCPEGTVCPTTDKLKPQICQACEIFNCKRCQASSRGKCQACRSGYYLENNACKPCTANCENCGSQRCSNCIPGYIVKDGQCVKCVQDCNICSGQWVCKDCNPGFFKDRYHNCYPCSPGCGQCTSKWSCSRCLPDYNFINKVCQKCPENCINCEDDKCFECIEGYRAIDDVCQPCPVNCKKCSSYQECQICKDSYLLDKMANTCTFCKANCRACSSKDVCGLCKDHHDLVGGECVPSECNSKNPCRPNQFCDANNIGSTCVNCMEGCDSCKNLEVCTRCSTGYLKQDNRCLKCSQNCQQCSAADTCDACLDGYRFTNDDQCVKDQCTSIRGCPDGQQCEKLDSGNVCIQCPDLCKVCSDKDTCTECFGHARFNSDRKCVQDFCNEMFRCASGSFCQSQIIGNRCQQCPDYCLACDSEISCTQCKNKASLVDGACLPLINKMSSGSIIGIAVGIVSLVGVIIGGVVYAVLMKKKSNFVQKNDDATTNKQNIQYQIVESAAMYGQTKQ</sequence>
<dbReference type="RefSeq" id="XP_067766785.1">
    <property type="nucleotide sequence ID" value="XM_067905468.1"/>
</dbReference>
<comment type="caution">
    <text evidence="3">The sequence shown here is derived from an EMBL/GenBank/DDBJ whole genome shotgun (WGS) entry which is preliminary data.</text>
</comment>
<dbReference type="SMART" id="SM00261">
    <property type="entry name" value="FU"/>
    <property type="match status" value="7"/>
</dbReference>
<evidence type="ECO:0000313" key="4">
    <source>
        <dbReference type="Proteomes" id="UP000018208"/>
    </source>
</evidence>
<dbReference type="SMART" id="SM00181">
    <property type="entry name" value="EGF"/>
    <property type="match status" value="5"/>
</dbReference>
<dbReference type="EMBL" id="AUWU02000002">
    <property type="protein sequence ID" value="KAH0576012.1"/>
    <property type="molecule type" value="Genomic_DNA"/>
</dbReference>
<feature type="domain" description="EGF-like" evidence="2">
    <location>
        <begin position="30"/>
        <end position="62"/>
    </location>
</feature>
<dbReference type="InterPro" id="IPR006212">
    <property type="entry name" value="Furin_repeat"/>
</dbReference>
<feature type="domain" description="EGF-like" evidence="2">
    <location>
        <begin position="92"/>
        <end position="122"/>
    </location>
</feature>
<proteinExistence type="predicted"/>
<keyword evidence="1" id="KW-1133">Transmembrane helix</keyword>
<feature type="domain" description="EGF-like" evidence="2">
    <location>
        <begin position="123"/>
        <end position="152"/>
    </location>
</feature>
<accession>A0A9P8LY04</accession>
<evidence type="ECO:0000256" key="1">
    <source>
        <dbReference type="SAM" id="Phobius"/>
    </source>
</evidence>
<keyword evidence="1" id="KW-0812">Transmembrane</keyword>
<gene>
    <name evidence="3" type="ORF">SS50377_21550</name>
</gene>
<reference evidence="3 4" key="1">
    <citation type="journal article" date="2014" name="PLoS Genet.">
        <title>The Genome of Spironucleus salmonicida Highlights a Fish Pathogen Adapted to Fluctuating Environments.</title>
        <authorList>
            <person name="Xu F."/>
            <person name="Jerlstrom-Hultqvist J."/>
            <person name="Einarsson E."/>
            <person name="Astvaldsson A."/>
            <person name="Svard S.G."/>
            <person name="Andersson J.O."/>
        </authorList>
    </citation>
    <scope>NUCLEOTIDE SEQUENCE [LARGE SCALE GENOMIC DNA]</scope>
    <source>
        <strain evidence="3 4">ATCC 50377</strain>
    </source>
</reference>
<dbReference type="SUPFAM" id="SSF57184">
    <property type="entry name" value="Growth factor receptor domain"/>
    <property type="match status" value="4"/>
</dbReference>
<keyword evidence="1" id="KW-0472">Membrane</keyword>
<dbReference type="GeneID" id="94295573"/>
<keyword evidence="4" id="KW-1185">Reference proteome</keyword>
<organism evidence="3 4">
    <name type="scientific">Spironucleus salmonicida</name>
    <dbReference type="NCBI Taxonomy" id="348837"/>
    <lineage>
        <taxon>Eukaryota</taxon>
        <taxon>Metamonada</taxon>
        <taxon>Diplomonadida</taxon>
        <taxon>Hexamitidae</taxon>
        <taxon>Hexamitinae</taxon>
        <taxon>Spironucleus</taxon>
    </lineage>
</organism>
<dbReference type="AlphaFoldDB" id="A0A9P8LY04"/>
<dbReference type="PANTHER" id="PTHR45756:SF1">
    <property type="entry name" value="PROTEIN KINASE DOMAIN CONTAINING PROTEIN"/>
    <property type="match status" value="1"/>
</dbReference>
<dbReference type="OrthoDB" id="300641at2759"/>
<name>A0A9P8LY04_9EUKA</name>
<dbReference type="InterPro" id="IPR000742">
    <property type="entry name" value="EGF"/>
</dbReference>
<dbReference type="InterPro" id="IPR009030">
    <property type="entry name" value="Growth_fac_rcpt_cys_sf"/>
</dbReference>